<dbReference type="Proteomes" id="UP000734854">
    <property type="component" value="Unassembled WGS sequence"/>
</dbReference>
<feature type="compositionally biased region" description="Pro residues" evidence="1">
    <location>
        <begin position="53"/>
        <end position="73"/>
    </location>
</feature>
<organism evidence="2 3">
    <name type="scientific">Zingiber officinale</name>
    <name type="common">Ginger</name>
    <name type="synonym">Amomum zingiber</name>
    <dbReference type="NCBI Taxonomy" id="94328"/>
    <lineage>
        <taxon>Eukaryota</taxon>
        <taxon>Viridiplantae</taxon>
        <taxon>Streptophyta</taxon>
        <taxon>Embryophyta</taxon>
        <taxon>Tracheophyta</taxon>
        <taxon>Spermatophyta</taxon>
        <taxon>Magnoliopsida</taxon>
        <taxon>Liliopsida</taxon>
        <taxon>Zingiberales</taxon>
        <taxon>Zingiberaceae</taxon>
        <taxon>Zingiber</taxon>
    </lineage>
</organism>
<proteinExistence type="predicted"/>
<dbReference type="AlphaFoldDB" id="A0A8J5G991"/>
<evidence type="ECO:0000313" key="3">
    <source>
        <dbReference type="Proteomes" id="UP000734854"/>
    </source>
</evidence>
<accession>A0A8J5G991</accession>
<evidence type="ECO:0000313" key="2">
    <source>
        <dbReference type="EMBL" id="KAG6501976.1"/>
    </source>
</evidence>
<feature type="compositionally biased region" description="Low complexity" evidence="1">
    <location>
        <begin position="40"/>
        <end position="52"/>
    </location>
</feature>
<dbReference type="EMBL" id="JACMSC010000011">
    <property type="protein sequence ID" value="KAG6501976.1"/>
    <property type="molecule type" value="Genomic_DNA"/>
</dbReference>
<feature type="region of interest" description="Disordered" evidence="1">
    <location>
        <begin position="112"/>
        <end position="134"/>
    </location>
</feature>
<feature type="region of interest" description="Disordered" evidence="1">
    <location>
        <begin position="40"/>
        <end position="94"/>
    </location>
</feature>
<name>A0A8J5G991_ZINOF</name>
<keyword evidence="3" id="KW-1185">Reference proteome</keyword>
<feature type="compositionally biased region" description="Low complexity" evidence="1">
    <location>
        <begin position="74"/>
        <end position="88"/>
    </location>
</feature>
<reference evidence="2 3" key="1">
    <citation type="submission" date="2020-08" db="EMBL/GenBank/DDBJ databases">
        <title>Plant Genome Project.</title>
        <authorList>
            <person name="Zhang R.-G."/>
        </authorList>
    </citation>
    <scope>NUCLEOTIDE SEQUENCE [LARGE SCALE GENOMIC DNA]</scope>
    <source>
        <tissue evidence="2">Rhizome</tissue>
    </source>
</reference>
<evidence type="ECO:0000256" key="1">
    <source>
        <dbReference type="SAM" id="MobiDB-lite"/>
    </source>
</evidence>
<protein>
    <submittedName>
        <fullName evidence="2">Uncharacterized protein</fullName>
    </submittedName>
</protein>
<sequence length="225" mass="24049">MMAEDCSVLDPWLYHSESAWMSEAFARDNEALTRALQISLSDTSSSGGATTSTPPPSPPLLLPFPPPPEPPARPLCRAHPAAEPAARPCLRGTRRQAQVARLEAVAHDLHQRRPGQLPGDGAARHRHPGGRESAARFRRVGQAGADPGRAGLPRGPAAALPAHARHLGALAGQRRRFARCVVGIPGFRRRRGILAGLPHPRVVGNHVTDWGLAINHVLDVVLGDQ</sequence>
<comment type="caution">
    <text evidence="2">The sequence shown here is derived from an EMBL/GenBank/DDBJ whole genome shotgun (WGS) entry which is preliminary data.</text>
</comment>
<gene>
    <name evidence="2" type="ORF">ZIOFF_041863</name>
</gene>